<dbReference type="GO" id="GO:0008233">
    <property type="term" value="F:peptidase activity"/>
    <property type="evidence" value="ECO:0007669"/>
    <property type="project" value="UniProtKB-KW"/>
</dbReference>
<evidence type="ECO:0000256" key="1">
    <source>
        <dbReference type="SAM" id="MobiDB-lite"/>
    </source>
</evidence>
<keyword evidence="4" id="KW-1185">Reference proteome</keyword>
<feature type="transmembrane region" description="Helical" evidence="2">
    <location>
        <begin position="205"/>
        <end position="225"/>
    </location>
</feature>
<evidence type="ECO:0000313" key="3">
    <source>
        <dbReference type="EMBL" id="GGN86360.1"/>
    </source>
</evidence>
<dbReference type="PANTHER" id="PTHR36844:SF1">
    <property type="entry name" value="PROTEASE PRSW"/>
    <property type="match status" value="1"/>
</dbReference>
<evidence type="ECO:0000313" key="4">
    <source>
        <dbReference type="Proteomes" id="UP000626982"/>
    </source>
</evidence>
<reference evidence="4" key="1">
    <citation type="journal article" date="2019" name="Int. J. Syst. Evol. Microbiol.">
        <title>The Global Catalogue of Microorganisms (GCM) 10K type strain sequencing project: providing services to taxonomists for standard genome sequencing and annotation.</title>
        <authorList>
            <consortium name="The Broad Institute Genomics Platform"/>
            <consortium name="The Broad Institute Genome Sequencing Center for Infectious Disease"/>
            <person name="Wu L."/>
            <person name="Ma J."/>
        </authorList>
    </citation>
    <scope>NUCLEOTIDE SEQUENCE [LARGE SCALE GENOMIC DNA]</scope>
    <source>
        <strain evidence="4">CGMCC 1.6960</strain>
    </source>
</reference>
<accession>A0ABQ2KKN9</accession>
<feature type="transmembrane region" description="Helical" evidence="2">
    <location>
        <begin position="170"/>
        <end position="198"/>
    </location>
</feature>
<gene>
    <name evidence="3" type="ORF">GCM10010968_19920</name>
</gene>
<feature type="transmembrane region" description="Helical" evidence="2">
    <location>
        <begin position="237"/>
        <end position="262"/>
    </location>
</feature>
<dbReference type="GO" id="GO:0006508">
    <property type="term" value="P:proteolysis"/>
    <property type="evidence" value="ECO:0007669"/>
    <property type="project" value="UniProtKB-KW"/>
</dbReference>
<protein>
    <submittedName>
        <fullName evidence="3">Protease PrsW</fullName>
    </submittedName>
</protein>
<dbReference type="Pfam" id="PF13367">
    <property type="entry name" value="PrsW-protease"/>
    <property type="match status" value="1"/>
</dbReference>
<dbReference type="Proteomes" id="UP000626982">
    <property type="component" value="Unassembled WGS sequence"/>
</dbReference>
<proteinExistence type="predicted"/>
<keyword evidence="2" id="KW-0812">Transmembrane</keyword>
<dbReference type="PANTHER" id="PTHR36844">
    <property type="entry name" value="PROTEASE PRSW"/>
    <property type="match status" value="1"/>
</dbReference>
<comment type="caution">
    <text evidence="3">The sequence shown here is derived from an EMBL/GenBank/DDBJ whole genome shotgun (WGS) entry which is preliminary data.</text>
</comment>
<keyword evidence="2" id="KW-1133">Transmembrane helix</keyword>
<feature type="region of interest" description="Disordered" evidence="1">
    <location>
        <begin position="381"/>
        <end position="409"/>
    </location>
</feature>
<name>A0ABQ2KKN9_9MICO</name>
<feature type="transmembrane region" description="Helical" evidence="2">
    <location>
        <begin position="139"/>
        <end position="158"/>
    </location>
</feature>
<organism evidence="3 4">
    <name type="scientific">Agrococcus terreus</name>
    <dbReference type="NCBI Taxonomy" id="574649"/>
    <lineage>
        <taxon>Bacteria</taxon>
        <taxon>Bacillati</taxon>
        <taxon>Actinomycetota</taxon>
        <taxon>Actinomycetes</taxon>
        <taxon>Micrococcales</taxon>
        <taxon>Microbacteriaceae</taxon>
        <taxon>Agrococcus</taxon>
    </lineage>
</organism>
<feature type="transmembrane region" description="Helical" evidence="2">
    <location>
        <begin position="106"/>
        <end position="127"/>
    </location>
</feature>
<feature type="transmembrane region" description="Helical" evidence="2">
    <location>
        <begin position="64"/>
        <end position="86"/>
    </location>
</feature>
<sequence>MLGVVAIVVLALLSFLVILFLGGAIGSPLLVAVSGVMALVPLGFVIWAVLAIDRWEPEPRVAMWFSALWGGIAAVLLTLGTNGLVLEPLVVPFLPSQEAYELYATVVQAPVVEELWKGVPVLIMYLWFRRTFDGPVDGIVFAALSAAGFAFTENILYFGSSLAQTGDGAFIFFLRGIMSPLTHALFTAVGVGLALGLAARARSRAWALVAFPAGWLVSALLHALWNSAGFWVPGGEFGYFTYYLVVQVPLCALAAALVWLLLRQEVRITRARLHDYGRAGWFTHEEVERLSSGDGRAALMDWARRRRLGATMRDYIHTATRLANHRQRALIGRHAARDVADEAGLLSLLLQQRRELAASSAGPPLPVLQGAPVAAHGPQRVQRFGDLDGPRLTGRQQPPIGETRGPVPW</sequence>
<keyword evidence="3" id="KW-0645">Protease</keyword>
<keyword evidence="2" id="KW-0472">Membrane</keyword>
<evidence type="ECO:0000256" key="2">
    <source>
        <dbReference type="SAM" id="Phobius"/>
    </source>
</evidence>
<dbReference type="EMBL" id="BMLM01000002">
    <property type="protein sequence ID" value="GGN86360.1"/>
    <property type="molecule type" value="Genomic_DNA"/>
</dbReference>
<keyword evidence="3" id="KW-0378">Hydrolase</keyword>
<feature type="transmembrane region" description="Helical" evidence="2">
    <location>
        <begin position="36"/>
        <end position="52"/>
    </location>
</feature>
<dbReference type="InterPro" id="IPR026898">
    <property type="entry name" value="PrsW"/>
</dbReference>